<name>A0A2P5DNC4_PARAD</name>
<proteinExistence type="predicted"/>
<dbReference type="OrthoDB" id="10281266at2759"/>
<evidence type="ECO:0000313" key="2">
    <source>
        <dbReference type="Proteomes" id="UP000237105"/>
    </source>
</evidence>
<protein>
    <submittedName>
        <fullName evidence="1">Uncharacterized protein</fullName>
    </submittedName>
</protein>
<gene>
    <name evidence="1" type="ORF">PanWU01x14_048390</name>
</gene>
<evidence type="ECO:0000313" key="1">
    <source>
        <dbReference type="EMBL" id="PON74780.1"/>
    </source>
</evidence>
<keyword evidence="2" id="KW-1185">Reference proteome</keyword>
<organism evidence="1 2">
    <name type="scientific">Parasponia andersonii</name>
    <name type="common">Sponia andersonii</name>
    <dbReference type="NCBI Taxonomy" id="3476"/>
    <lineage>
        <taxon>Eukaryota</taxon>
        <taxon>Viridiplantae</taxon>
        <taxon>Streptophyta</taxon>
        <taxon>Embryophyta</taxon>
        <taxon>Tracheophyta</taxon>
        <taxon>Spermatophyta</taxon>
        <taxon>Magnoliopsida</taxon>
        <taxon>eudicotyledons</taxon>
        <taxon>Gunneridae</taxon>
        <taxon>Pentapetalae</taxon>
        <taxon>rosids</taxon>
        <taxon>fabids</taxon>
        <taxon>Rosales</taxon>
        <taxon>Cannabaceae</taxon>
        <taxon>Parasponia</taxon>
    </lineage>
</organism>
<reference evidence="2" key="1">
    <citation type="submission" date="2016-06" db="EMBL/GenBank/DDBJ databases">
        <title>Parallel loss of symbiosis genes in relatives of nitrogen-fixing non-legume Parasponia.</title>
        <authorList>
            <person name="Van Velzen R."/>
            <person name="Holmer R."/>
            <person name="Bu F."/>
            <person name="Rutten L."/>
            <person name="Van Zeijl A."/>
            <person name="Liu W."/>
            <person name="Santuari L."/>
            <person name="Cao Q."/>
            <person name="Sharma T."/>
            <person name="Shen D."/>
            <person name="Roswanjaya Y."/>
            <person name="Wardhani T."/>
            <person name="Kalhor M.S."/>
            <person name="Jansen J."/>
            <person name="Van den Hoogen J."/>
            <person name="Gungor B."/>
            <person name="Hartog M."/>
            <person name="Hontelez J."/>
            <person name="Verver J."/>
            <person name="Yang W.-C."/>
            <person name="Schijlen E."/>
            <person name="Repin R."/>
            <person name="Schilthuizen M."/>
            <person name="Schranz E."/>
            <person name="Heidstra R."/>
            <person name="Miyata K."/>
            <person name="Fedorova E."/>
            <person name="Kohlen W."/>
            <person name="Bisseling T."/>
            <person name="Smit S."/>
            <person name="Geurts R."/>
        </authorList>
    </citation>
    <scope>NUCLEOTIDE SEQUENCE [LARGE SCALE GENOMIC DNA]</scope>
    <source>
        <strain evidence="2">cv. WU1-14</strain>
    </source>
</reference>
<dbReference type="Proteomes" id="UP000237105">
    <property type="component" value="Unassembled WGS sequence"/>
</dbReference>
<dbReference type="AlphaFoldDB" id="A0A2P5DNC4"/>
<comment type="caution">
    <text evidence="1">The sequence shown here is derived from an EMBL/GenBank/DDBJ whole genome shotgun (WGS) entry which is preliminary data.</text>
</comment>
<accession>A0A2P5DNC4</accession>
<dbReference type="EMBL" id="JXTB01000027">
    <property type="protein sequence ID" value="PON74780.1"/>
    <property type="molecule type" value="Genomic_DNA"/>
</dbReference>
<sequence>MHPNSVMISEEISPLFESAFTSEVLACFGIPSLDSFCLLFLASCTSLSSLVMCLTKNLSKLGSSGSVCFFLICPSLKLSSFPAPQEDSLRWNPIPELEA</sequence>